<protein>
    <recommendedName>
        <fullName evidence="1">Peptidase C2 calpain large subunit domain-containing protein</fullName>
    </recommendedName>
</protein>
<dbReference type="InterPro" id="IPR022682">
    <property type="entry name" value="Calpain_domain_III"/>
</dbReference>
<accession>A0A8S2UV13</accession>
<dbReference type="Gene3D" id="2.60.120.380">
    <property type="match status" value="1"/>
</dbReference>
<evidence type="ECO:0000313" key="4">
    <source>
        <dbReference type="EMBL" id="CAF4485229.1"/>
    </source>
</evidence>
<feature type="domain" description="Peptidase C2 calpain large subunit" evidence="1">
    <location>
        <begin position="5"/>
        <end position="52"/>
    </location>
</feature>
<evidence type="ECO:0000259" key="1">
    <source>
        <dbReference type="Pfam" id="PF01067"/>
    </source>
</evidence>
<dbReference type="Proteomes" id="UP000681720">
    <property type="component" value="Unassembled WGS sequence"/>
</dbReference>
<name>A0A8S2UV13_9BILA</name>
<evidence type="ECO:0000313" key="3">
    <source>
        <dbReference type="EMBL" id="CAF4464697.1"/>
    </source>
</evidence>
<dbReference type="EMBL" id="CAJOBI010072583">
    <property type="protein sequence ID" value="CAF4464697.1"/>
    <property type="molecule type" value="Genomic_DNA"/>
</dbReference>
<dbReference type="EMBL" id="CAJOBJ010077198">
    <property type="protein sequence ID" value="CAF4485229.1"/>
    <property type="molecule type" value="Genomic_DNA"/>
</dbReference>
<comment type="caution">
    <text evidence="2">The sequence shown here is derived from an EMBL/GenBank/DDBJ whole genome shotgun (WGS) entry which is preliminary data.</text>
</comment>
<dbReference type="AlphaFoldDB" id="A0A8S2UV13"/>
<dbReference type="Pfam" id="PF01067">
    <property type="entry name" value="Calpain_III"/>
    <property type="match status" value="1"/>
</dbReference>
<feature type="non-terminal residue" evidence="2">
    <location>
        <position position="1"/>
    </location>
</feature>
<proteinExistence type="predicted"/>
<dbReference type="InterPro" id="IPR036213">
    <property type="entry name" value="Calpain_III_sf"/>
</dbReference>
<evidence type="ECO:0000313" key="2">
    <source>
        <dbReference type="EMBL" id="CAF4356488.1"/>
    </source>
</evidence>
<gene>
    <name evidence="2" type="ORF">BYL167_LOCUS29704</name>
    <name evidence="4" type="ORF">GIL414_LOCUS33998</name>
    <name evidence="3" type="ORF">SMN809_LOCUS33303</name>
</gene>
<sequence length="76" mass="8966">VRNFSSGGRCITACEHGCHFWKNPQYEIETSAENETVKCAIIISLMQKYNRLKSIDNPIDRYDYIQVIEQLTYKYK</sequence>
<dbReference type="Proteomes" id="UP000681967">
    <property type="component" value="Unassembled WGS sequence"/>
</dbReference>
<dbReference type="EMBL" id="CAJOBH010046368">
    <property type="protein sequence ID" value="CAF4356488.1"/>
    <property type="molecule type" value="Genomic_DNA"/>
</dbReference>
<evidence type="ECO:0000313" key="5">
    <source>
        <dbReference type="Proteomes" id="UP000681967"/>
    </source>
</evidence>
<organism evidence="2 5">
    <name type="scientific">Rotaria magnacalcarata</name>
    <dbReference type="NCBI Taxonomy" id="392030"/>
    <lineage>
        <taxon>Eukaryota</taxon>
        <taxon>Metazoa</taxon>
        <taxon>Spiralia</taxon>
        <taxon>Gnathifera</taxon>
        <taxon>Rotifera</taxon>
        <taxon>Eurotatoria</taxon>
        <taxon>Bdelloidea</taxon>
        <taxon>Philodinida</taxon>
        <taxon>Philodinidae</taxon>
        <taxon>Rotaria</taxon>
    </lineage>
</organism>
<reference evidence="2" key="1">
    <citation type="submission" date="2021-02" db="EMBL/GenBank/DDBJ databases">
        <authorList>
            <person name="Nowell W R."/>
        </authorList>
    </citation>
    <scope>NUCLEOTIDE SEQUENCE</scope>
</reference>
<dbReference type="SUPFAM" id="SSF49758">
    <property type="entry name" value="Calpain large subunit, middle domain (domain III)"/>
    <property type="match status" value="1"/>
</dbReference>
<dbReference type="Proteomes" id="UP000676336">
    <property type="component" value="Unassembled WGS sequence"/>
</dbReference>